<reference evidence="1 2" key="1">
    <citation type="submission" date="2015-07" db="EMBL/GenBank/DDBJ databases">
        <title>The genome of the fungus Escovopsis weberi, a specialized disease agent of ant agriculture.</title>
        <authorList>
            <person name="de Man T.J."/>
            <person name="Stajich J.E."/>
            <person name="Kubicek C.P."/>
            <person name="Chenthamara K."/>
            <person name="Atanasova L."/>
            <person name="Druzhinina I.S."/>
            <person name="Birnbaum S."/>
            <person name="Barribeau S.M."/>
            <person name="Teiling C."/>
            <person name="Suen G."/>
            <person name="Currie C."/>
            <person name="Gerardo N.M."/>
        </authorList>
    </citation>
    <scope>NUCLEOTIDE SEQUENCE [LARGE SCALE GENOMIC DNA]</scope>
</reference>
<proteinExistence type="predicted"/>
<keyword evidence="2" id="KW-1185">Reference proteome</keyword>
<name>A0A0M8N1Y5_ESCWE</name>
<dbReference type="STRING" id="150374.A0A0M8N1Y5"/>
<protein>
    <submittedName>
        <fullName evidence="1">NADH-ubiquinone oxidoreductase 40 kDa subunit</fullName>
    </submittedName>
</protein>
<sequence>MASPLAAARSVRSIARNVGGKRALSDITITRTGKPIIRVEGGRSSLGGHTATVFGATGQLGRYIVNRLGKSHIEES</sequence>
<keyword evidence="1" id="KW-0830">Ubiquinone</keyword>
<dbReference type="Proteomes" id="UP000053831">
    <property type="component" value="Unassembled WGS sequence"/>
</dbReference>
<gene>
    <name evidence="1" type="ORF">ESCO_006548</name>
</gene>
<evidence type="ECO:0000313" key="1">
    <source>
        <dbReference type="EMBL" id="KOS23448.1"/>
    </source>
</evidence>
<dbReference type="OrthoDB" id="5169225at2759"/>
<accession>A0A0M8N1Y5</accession>
<comment type="caution">
    <text evidence="1">The sequence shown here is derived from an EMBL/GenBank/DDBJ whole genome shotgun (WGS) entry which is preliminary data.</text>
</comment>
<evidence type="ECO:0000313" key="2">
    <source>
        <dbReference type="Proteomes" id="UP000053831"/>
    </source>
</evidence>
<dbReference type="EMBL" id="LGSR01000001">
    <property type="protein sequence ID" value="KOS23448.1"/>
    <property type="molecule type" value="Genomic_DNA"/>
</dbReference>
<organism evidence="1 2">
    <name type="scientific">Escovopsis weberi</name>
    <dbReference type="NCBI Taxonomy" id="150374"/>
    <lineage>
        <taxon>Eukaryota</taxon>
        <taxon>Fungi</taxon>
        <taxon>Dikarya</taxon>
        <taxon>Ascomycota</taxon>
        <taxon>Pezizomycotina</taxon>
        <taxon>Sordariomycetes</taxon>
        <taxon>Hypocreomycetidae</taxon>
        <taxon>Hypocreales</taxon>
        <taxon>Hypocreaceae</taxon>
        <taxon>Escovopsis</taxon>
    </lineage>
</organism>
<dbReference type="AlphaFoldDB" id="A0A0M8N1Y5"/>